<evidence type="ECO:0000256" key="1">
    <source>
        <dbReference type="SAM" id="MobiDB-lite"/>
    </source>
</evidence>
<gene>
    <name evidence="2" type="ORF">OKIOD_LOCUS10231</name>
</gene>
<feature type="compositionally biased region" description="Basic and acidic residues" evidence="1">
    <location>
        <begin position="1"/>
        <end position="12"/>
    </location>
</feature>
<reference evidence="2 3" key="1">
    <citation type="submission" date="2021-04" db="EMBL/GenBank/DDBJ databases">
        <authorList>
            <person name="Bliznina A."/>
        </authorList>
    </citation>
    <scope>NUCLEOTIDE SEQUENCE [LARGE SCALE GENOMIC DNA]</scope>
</reference>
<keyword evidence="3" id="KW-1185">Reference proteome</keyword>
<dbReference type="EMBL" id="OU015566">
    <property type="protein sequence ID" value="CAG5104703.1"/>
    <property type="molecule type" value="Genomic_DNA"/>
</dbReference>
<feature type="region of interest" description="Disordered" evidence="1">
    <location>
        <begin position="100"/>
        <end position="174"/>
    </location>
</feature>
<feature type="compositionally biased region" description="Polar residues" evidence="1">
    <location>
        <begin position="151"/>
        <end position="165"/>
    </location>
</feature>
<feature type="compositionally biased region" description="Basic and acidic residues" evidence="1">
    <location>
        <begin position="20"/>
        <end position="46"/>
    </location>
</feature>
<feature type="compositionally biased region" description="Acidic residues" evidence="1">
    <location>
        <begin position="129"/>
        <end position="143"/>
    </location>
</feature>
<evidence type="ECO:0000313" key="2">
    <source>
        <dbReference type="EMBL" id="CAG5104703.1"/>
    </source>
</evidence>
<organism evidence="2 3">
    <name type="scientific">Oikopleura dioica</name>
    <name type="common">Tunicate</name>
    <dbReference type="NCBI Taxonomy" id="34765"/>
    <lineage>
        <taxon>Eukaryota</taxon>
        <taxon>Metazoa</taxon>
        <taxon>Chordata</taxon>
        <taxon>Tunicata</taxon>
        <taxon>Appendicularia</taxon>
        <taxon>Copelata</taxon>
        <taxon>Oikopleuridae</taxon>
        <taxon>Oikopleura</taxon>
    </lineage>
</organism>
<feature type="region of interest" description="Disordered" evidence="1">
    <location>
        <begin position="1"/>
        <end position="49"/>
    </location>
</feature>
<sequence>MPRIEIKIHEETEPTAIMNERSEPKKRPKRSRDPQKETEKTFKDQKNITIERLAESDSYEESLNILREYFCDEEGRVADKITNYALELCEDLFSDLAELTERKSKPAPAKRGPGRPRKNPPPPSKQPESDDTQLEDGEIEPAEPTEKKSKPTPSQDEPPDSTTGKRSVRTTNKK</sequence>
<name>A0ABN7SN11_OIKDI</name>
<evidence type="ECO:0000313" key="3">
    <source>
        <dbReference type="Proteomes" id="UP001158576"/>
    </source>
</evidence>
<proteinExistence type="predicted"/>
<protein>
    <submittedName>
        <fullName evidence="2">Oidioi.mRNA.OKI2018_I69.chr1.g1466.t1.cds</fullName>
    </submittedName>
</protein>
<dbReference type="Proteomes" id="UP001158576">
    <property type="component" value="Chromosome 1"/>
</dbReference>
<accession>A0ABN7SN11</accession>